<dbReference type="PhylomeDB" id="T1JDK5"/>
<keyword evidence="2" id="KW-0964">Secreted</keyword>
<dbReference type="PROSITE" id="PS50240">
    <property type="entry name" value="TRYPSIN_DOM"/>
    <property type="match status" value="1"/>
</dbReference>
<dbReference type="CDD" id="cd00190">
    <property type="entry name" value="Tryp_SPc"/>
    <property type="match status" value="1"/>
</dbReference>
<dbReference type="GO" id="GO:0005615">
    <property type="term" value="C:extracellular space"/>
    <property type="evidence" value="ECO:0007669"/>
    <property type="project" value="TreeGrafter"/>
</dbReference>
<accession>T1JDK5</accession>
<keyword evidence="10" id="KW-1185">Reference proteome</keyword>
<sequence>MKTGMFLLKQVLHHDTWQVFILLGGYDWTNPKTIDELMPSKVPILSLNKCRNAYGAHSVLSSVICAGWTEGKKDSCEGDSGGPLVWQENQRWYLIGLVSWGYGCARPNYPAIYTRTDYYYDWIDLQTKGSKFCTT</sequence>
<comment type="subcellular location">
    <subcellularLocation>
        <location evidence="1">Secreted</location>
    </subcellularLocation>
</comment>
<dbReference type="PROSITE" id="PS00135">
    <property type="entry name" value="TRYPSIN_SER"/>
    <property type="match status" value="1"/>
</dbReference>
<keyword evidence="3" id="KW-0645">Protease</keyword>
<dbReference type="HOGENOM" id="CLU_006842_13_1_1"/>
<evidence type="ECO:0000256" key="4">
    <source>
        <dbReference type="ARBA" id="ARBA00022801"/>
    </source>
</evidence>
<feature type="domain" description="Peptidase S1" evidence="8">
    <location>
        <begin position="1"/>
        <end position="128"/>
    </location>
</feature>
<organism evidence="9 10">
    <name type="scientific">Strigamia maritima</name>
    <name type="common">European centipede</name>
    <name type="synonym">Geophilus maritimus</name>
    <dbReference type="NCBI Taxonomy" id="126957"/>
    <lineage>
        <taxon>Eukaryota</taxon>
        <taxon>Metazoa</taxon>
        <taxon>Ecdysozoa</taxon>
        <taxon>Arthropoda</taxon>
        <taxon>Myriapoda</taxon>
        <taxon>Chilopoda</taxon>
        <taxon>Pleurostigmophora</taxon>
        <taxon>Geophilomorpha</taxon>
        <taxon>Linotaeniidae</taxon>
        <taxon>Strigamia</taxon>
    </lineage>
</organism>
<evidence type="ECO:0000313" key="10">
    <source>
        <dbReference type="Proteomes" id="UP000014500"/>
    </source>
</evidence>
<dbReference type="Pfam" id="PF00089">
    <property type="entry name" value="Trypsin"/>
    <property type="match status" value="1"/>
</dbReference>
<dbReference type="InterPro" id="IPR009003">
    <property type="entry name" value="Peptidase_S1_PA"/>
</dbReference>
<dbReference type="SUPFAM" id="SSF50494">
    <property type="entry name" value="Trypsin-like serine proteases"/>
    <property type="match status" value="1"/>
</dbReference>
<comment type="similarity">
    <text evidence="7">Belongs to the peptidase S1 family. CLIP subfamily.</text>
</comment>
<evidence type="ECO:0000313" key="9">
    <source>
        <dbReference type="EnsemblMetazoa" id="SMAR011887-PA"/>
    </source>
</evidence>
<dbReference type="EnsemblMetazoa" id="SMAR011887-RA">
    <property type="protein sequence ID" value="SMAR011887-PA"/>
    <property type="gene ID" value="SMAR011887"/>
</dbReference>
<proteinExistence type="inferred from homology"/>
<reference evidence="9" key="2">
    <citation type="submission" date="2015-02" db="UniProtKB">
        <authorList>
            <consortium name="EnsemblMetazoa"/>
        </authorList>
    </citation>
    <scope>IDENTIFICATION</scope>
</reference>
<protein>
    <recommendedName>
        <fullName evidence="8">Peptidase S1 domain-containing protein</fullName>
    </recommendedName>
</protein>
<dbReference type="EMBL" id="JH432107">
    <property type="status" value="NOT_ANNOTATED_CDS"/>
    <property type="molecule type" value="Genomic_DNA"/>
</dbReference>
<reference evidence="10" key="1">
    <citation type="submission" date="2011-05" db="EMBL/GenBank/DDBJ databases">
        <authorList>
            <person name="Richards S.R."/>
            <person name="Qu J."/>
            <person name="Jiang H."/>
            <person name="Jhangiani S.N."/>
            <person name="Agravi P."/>
            <person name="Goodspeed R."/>
            <person name="Gross S."/>
            <person name="Mandapat C."/>
            <person name="Jackson L."/>
            <person name="Mathew T."/>
            <person name="Pu L."/>
            <person name="Thornton R."/>
            <person name="Saada N."/>
            <person name="Wilczek-Boney K.B."/>
            <person name="Lee S."/>
            <person name="Kovar C."/>
            <person name="Wu Y."/>
            <person name="Scherer S.E."/>
            <person name="Worley K.C."/>
            <person name="Muzny D.M."/>
            <person name="Gibbs R."/>
        </authorList>
    </citation>
    <scope>NUCLEOTIDE SEQUENCE</scope>
    <source>
        <strain evidence="10">Brora</strain>
    </source>
</reference>
<dbReference type="GO" id="GO:0006508">
    <property type="term" value="P:proteolysis"/>
    <property type="evidence" value="ECO:0007669"/>
    <property type="project" value="UniProtKB-KW"/>
</dbReference>
<name>T1JDK5_STRMM</name>
<dbReference type="eggNOG" id="KOG3627">
    <property type="taxonomic scope" value="Eukaryota"/>
</dbReference>
<evidence type="ECO:0000256" key="1">
    <source>
        <dbReference type="ARBA" id="ARBA00004613"/>
    </source>
</evidence>
<dbReference type="InterPro" id="IPR001254">
    <property type="entry name" value="Trypsin_dom"/>
</dbReference>
<evidence type="ECO:0000256" key="3">
    <source>
        <dbReference type="ARBA" id="ARBA00022670"/>
    </source>
</evidence>
<evidence type="ECO:0000256" key="5">
    <source>
        <dbReference type="ARBA" id="ARBA00022825"/>
    </source>
</evidence>
<evidence type="ECO:0000256" key="2">
    <source>
        <dbReference type="ARBA" id="ARBA00022525"/>
    </source>
</evidence>
<keyword evidence="6" id="KW-1015">Disulfide bond</keyword>
<dbReference type="OMA" id="NTECANY"/>
<dbReference type="PANTHER" id="PTHR24264:SF65">
    <property type="entry name" value="SRCR DOMAIN-CONTAINING PROTEIN"/>
    <property type="match status" value="1"/>
</dbReference>
<keyword evidence="4" id="KW-0378">Hydrolase</keyword>
<dbReference type="FunFam" id="2.40.10.10:FF:000002">
    <property type="entry name" value="Transmembrane protease serine"/>
    <property type="match status" value="1"/>
</dbReference>
<dbReference type="AlphaFoldDB" id="T1JDK5"/>
<dbReference type="InterPro" id="IPR050127">
    <property type="entry name" value="Serine_Proteases_S1"/>
</dbReference>
<dbReference type="PANTHER" id="PTHR24264">
    <property type="entry name" value="TRYPSIN-RELATED"/>
    <property type="match status" value="1"/>
</dbReference>
<dbReference type="STRING" id="126957.T1JDK5"/>
<evidence type="ECO:0000256" key="6">
    <source>
        <dbReference type="ARBA" id="ARBA00023157"/>
    </source>
</evidence>
<keyword evidence="5" id="KW-0720">Serine protease</keyword>
<evidence type="ECO:0000256" key="7">
    <source>
        <dbReference type="ARBA" id="ARBA00024195"/>
    </source>
</evidence>
<dbReference type="InterPro" id="IPR043504">
    <property type="entry name" value="Peptidase_S1_PA_chymotrypsin"/>
</dbReference>
<dbReference type="Gene3D" id="2.40.10.10">
    <property type="entry name" value="Trypsin-like serine proteases"/>
    <property type="match status" value="1"/>
</dbReference>
<dbReference type="SMART" id="SM00020">
    <property type="entry name" value="Tryp_SPc"/>
    <property type="match status" value="1"/>
</dbReference>
<dbReference type="InterPro" id="IPR033116">
    <property type="entry name" value="TRYPSIN_SER"/>
</dbReference>
<evidence type="ECO:0000259" key="8">
    <source>
        <dbReference type="PROSITE" id="PS50240"/>
    </source>
</evidence>
<dbReference type="Proteomes" id="UP000014500">
    <property type="component" value="Unassembled WGS sequence"/>
</dbReference>
<dbReference type="GO" id="GO:0004252">
    <property type="term" value="F:serine-type endopeptidase activity"/>
    <property type="evidence" value="ECO:0007669"/>
    <property type="project" value="InterPro"/>
</dbReference>